<dbReference type="EMBL" id="FUYP01000015">
    <property type="protein sequence ID" value="SKB72251.1"/>
    <property type="molecule type" value="Genomic_DNA"/>
</dbReference>
<dbReference type="OrthoDB" id="6660115at2"/>
<evidence type="ECO:0000313" key="3">
    <source>
        <dbReference type="EMBL" id="SKB72251.1"/>
    </source>
</evidence>
<organism evidence="3 4">
    <name type="scientific">Sphingopyxis flava</name>
    <dbReference type="NCBI Taxonomy" id="1507287"/>
    <lineage>
        <taxon>Bacteria</taxon>
        <taxon>Pseudomonadati</taxon>
        <taxon>Pseudomonadota</taxon>
        <taxon>Alphaproteobacteria</taxon>
        <taxon>Sphingomonadales</taxon>
        <taxon>Sphingomonadaceae</taxon>
        <taxon>Sphingopyxis</taxon>
    </lineage>
</organism>
<evidence type="ECO:0000256" key="1">
    <source>
        <dbReference type="SAM" id="MobiDB-lite"/>
    </source>
</evidence>
<evidence type="ECO:0000256" key="2">
    <source>
        <dbReference type="SAM" id="Phobius"/>
    </source>
</evidence>
<feature type="transmembrane region" description="Helical" evidence="2">
    <location>
        <begin position="28"/>
        <end position="44"/>
    </location>
</feature>
<dbReference type="Proteomes" id="UP000190044">
    <property type="component" value="Unassembled WGS sequence"/>
</dbReference>
<keyword evidence="2" id="KW-0472">Membrane</keyword>
<accession>A0A1T5DKY8</accession>
<reference evidence="4" key="1">
    <citation type="submission" date="2017-02" db="EMBL/GenBank/DDBJ databases">
        <authorList>
            <person name="Varghese N."/>
            <person name="Submissions S."/>
        </authorList>
    </citation>
    <scope>NUCLEOTIDE SEQUENCE [LARGE SCALE GENOMIC DNA]</scope>
    <source>
        <strain evidence="4">R11H</strain>
    </source>
</reference>
<keyword evidence="4" id="KW-1185">Reference proteome</keyword>
<feature type="region of interest" description="Disordered" evidence="1">
    <location>
        <begin position="114"/>
        <end position="133"/>
    </location>
</feature>
<dbReference type="RefSeq" id="WP_079639112.1">
    <property type="nucleotide sequence ID" value="NZ_FUYP01000015.1"/>
</dbReference>
<gene>
    <name evidence="3" type="ORF">SAMN06295937_101520</name>
</gene>
<feature type="transmembrane region" description="Helical" evidence="2">
    <location>
        <begin position="51"/>
        <end position="68"/>
    </location>
</feature>
<protein>
    <submittedName>
        <fullName evidence="3">Uncharacterized protein</fullName>
    </submittedName>
</protein>
<name>A0A1T5DKY8_9SPHN</name>
<keyword evidence="2" id="KW-1133">Transmembrane helix</keyword>
<proteinExistence type="predicted"/>
<feature type="transmembrane region" description="Helical" evidence="2">
    <location>
        <begin position="88"/>
        <end position="105"/>
    </location>
</feature>
<keyword evidence="2" id="KW-0812">Transmembrane</keyword>
<sequence>MTLIELASLFEERKSWIVTASALDKDALHIYFGMALFVVVRLIWRWRGGWLVAWLAVLAMACGGEWLDITAERSHAVVRPDPEHWHDIWNTMFWPTVLLLIGRWLQPAARQARESEAPVAPSDEDAERSLEQA</sequence>
<evidence type="ECO:0000313" key="4">
    <source>
        <dbReference type="Proteomes" id="UP000190044"/>
    </source>
</evidence>
<dbReference type="AlphaFoldDB" id="A0A1T5DKY8"/>